<organism evidence="2 3">
    <name type="scientific">Stutzerimonas tarimensis</name>
    <dbReference type="NCBI Taxonomy" id="1507735"/>
    <lineage>
        <taxon>Bacteria</taxon>
        <taxon>Pseudomonadati</taxon>
        <taxon>Pseudomonadota</taxon>
        <taxon>Gammaproteobacteria</taxon>
        <taxon>Pseudomonadales</taxon>
        <taxon>Pseudomonadaceae</taxon>
        <taxon>Stutzerimonas</taxon>
    </lineage>
</organism>
<dbReference type="EMBL" id="JBHRXZ010000002">
    <property type="protein sequence ID" value="MFC3606349.1"/>
    <property type="molecule type" value="Genomic_DNA"/>
</dbReference>
<dbReference type="InterPro" id="IPR021762">
    <property type="entry name" value="DUF3325"/>
</dbReference>
<evidence type="ECO:0000313" key="3">
    <source>
        <dbReference type="Proteomes" id="UP001595630"/>
    </source>
</evidence>
<dbReference type="Proteomes" id="UP001595630">
    <property type="component" value="Unassembled WGS sequence"/>
</dbReference>
<protein>
    <submittedName>
        <fullName evidence="2">DUF3325 domain-containing protein</fullName>
    </submittedName>
</protein>
<proteinExistence type="predicted"/>
<evidence type="ECO:0000256" key="1">
    <source>
        <dbReference type="SAM" id="Phobius"/>
    </source>
</evidence>
<comment type="caution">
    <text evidence="2">The sequence shown here is derived from an EMBL/GenBank/DDBJ whole genome shotgun (WGS) entry which is preliminary data.</text>
</comment>
<accession>A0ABV7T0M6</accession>
<reference evidence="3" key="1">
    <citation type="journal article" date="2019" name="Int. J. Syst. Evol. Microbiol.">
        <title>The Global Catalogue of Microorganisms (GCM) 10K type strain sequencing project: providing services to taxonomists for standard genome sequencing and annotation.</title>
        <authorList>
            <consortium name="The Broad Institute Genomics Platform"/>
            <consortium name="The Broad Institute Genome Sequencing Center for Infectious Disease"/>
            <person name="Wu L."/>
            <person name="Ma J."/>
        </authorList>
    </citation>
    <scope>NUCLEOTIDE SEQUENCE [LARGE SCALE GENOMIC DNA]</scope>
    <source>
        <strain evidence="3">KCTC 42447</strain>
    </source>
</reference>
<evidence type="ECO:0000313" key="2">
    <source>
        <dbReference type="EMBL" id="MFC3606349.1"/>
    </source>
</evidence>
<gene>
    <name evidence="2" type="ORF">ACFOMF_00930</name>
</gene>
<keyword evidence="1" id="KW-0472">Membrane</keyword>
<keyword evidence="1" id="KW-0812">Transmembrane</keyword>
<dbReference type="RefSeq" id="WP_386360323.1">
    <property type="nucleotide sequence ID" value="NZ_JBHRXZ010000002.1"/>
</dbReference>
<sequence>MNLALIASLLLAYAGMLGLCLGMERHWKQLASPRLPAFCRRLCAPLGGGLLGLSIHAASFVWPGGMAVVAWFGLVSLGGLALLMLLPYAPRLALWLPAAGGLAWACVYAGL</sequence>
<feature type="transmembrane region" description="Helical" evidence="1">
    <location>
        <begin position="60"/>
        <end position="85"/>
    </location>
</feature>
<keyword evidence="3" id="KW-1185">Reference proteome</keyword>
<dbReference type="Pfam" id="PF11804">
    <property type="entry name" value="DUF3325"/>
    <property type="match status" value="1"/>
</dbReference>
<keyword evidence="1" id="KW-1133">Transmembrane helix</keyword>
<name>A0ABV7T0M6_9GAMM</name>